<dbReference type="RefSeq" id="WP_238246993.1">
    <property type="nucleotide sequence ID" value="NZ_BPQX01000001.1"/>
</dbReference>
<dbReference type="InterPro" id="IPR007159">
    <property type="entry name" value="SpoVT-AbrB_dom"/>
</dbReference>
<evidence type="ECO:0000313" key="4">
    <source>
        <dbReference type="Proteomes" id="UP001236369"/>
    </source>
</evidence>
<comment type="caution">
    <text evidence="3">The sequence shown here is derived from an EMBL/GenBank/DDBJ whole genome shotgun (WGS) entry which is preliminary data.</text>
</comment>
<name>A0ABU0HHF8_9HYPH</name>
<accession>A0ABU0HHF8</accession>
<gene>
    <name evidence="3" type="ORF">QO016_000715</name>
</gene>
<dbReference type="EMBL" id="JAUSVV010000001">
    <property type="protein sequence ID" value="MDQ0441238.1"/>
    <property type="molecule type" value="Genomic_DNA"/>
</dbReference>
<evidence type="ECO:0000259" key="2">
    <source>
        <dbReference type="PROSITE" id="PS51740"/>
    </source>
</evidence>
<dbReference type="InterPro" id="IPR037914">
    <property type="entry name" value="SpoVT-AbrB_sf"/>
</dbReference>
<proteinExistence type="predicted"/>
<dbReference type="PROSITE" id="PS51740">
    <property type="entry name" value="SPOVT_ABRB"/>
    <property type="match status" value="1"/>
</dbReference>
<protein>
    <submittedName>
        <fullName evidence="3">AbrB family looped-hinge helix DNA binding protein</fullName>
    </submittedName>
</protein>
<dbReference type="Proteomes" id="UP001236369">
    <property type="component" value="Unassembled WGS sequence"/>
</dbReference>
<evidence type="ECO:0000313" key="3">
    <source>
        <dbReference type="EMBL" id="MDQ0441238.1"/>
    </source>
</evidence>
<evidence type="ECO:0000256" key="1">
    <source>
        <dbReference type="PROSITE-ProRule" id="PRU01076"/>
    </source>
</evidence>
<feature type="domain" description="SpoVT-AbrB" evidence="2">
    <location>
        <begin position="4"/>
        <end position="49"/>
    </location>
</feature>
<reference evidence="3 4" key="1">
    <citation type="submission" date="2023-07" db="EMBL/GenBank/DDBJ databases">
        <title>Genomic Encyclopedia of Type Strains, Phase IV (KMG-IV): sequencing the most valuable type-strain genomes for metagenomic binning, comparative biology and taxonomic classification.</title>
        <authorList>
            <person name="Goeker M."/>
        </authorList>
    </citation>
    <scope>NUCLEOTIDE SEQUENCE [LARGE SCALE GENOMIC DNA]</scope>
    <source>
        <strain evidence="3 4">DSM 19562</strain>
    </source>
</reference>
<keyword evidence="1" id="KW-0238">DNA-binding</keyword>
<dbReference type="SUPFAM" id="SSF89447">
    <property type="entry name" value="AbrB/MazE/MraZ-like"/>
    <property type="match status" value="1"/>
</dbReference>
<organism evidence="3 4">
    <name type="scientific">Methylobacterium persicinum</name>
    <dbReference type="NCBI Taxonomy" id="374426"/>
    <lineage>
        <taxon>Bacteria</taxon>
        <taxon>Pseudomonadati</taxon>
        <taxon>Pseudomonadota</taxon>
        <taxon>Alphaproteobacteria</taxon>
        <taxon>Hyphomicrobiales</taxon>
        <taxon>Methylobacteriaceae</taxon>
        <taxon>Methylobacterium</taxon>
    </lineage>
</organism>
<sequence length="83" mass="9160">MPQRRTIQVAEDGRMNLPADIRRVLGLSGAGRIILMQDEDGIHLTTAADSLRRVRELAAPFRRGSGSVVDEFIAERRADSGED</sequence>
<keyword evidence="4" id="KW-1185">Reference proteome</keyword>